<keyword evidence="1" id="KW-0812">Transmembrane</keyword>
<protein>
    <submittedName>
        <fullName evidence="3">MARVEL domain-containing protein</fullName>
    </submittedName>
</protein>
<evidence type="ECO:0000313" key="2">
    <source>
        <dbReference type="Proteomes" id="UP000095280"/>
    </source>
</evidence>
<proteinExistence type="predicted"/>
<dbReference type="WBParaSite" id="maker-uti_cns_0001121-snap-gene-0.8-mRNA-1">
    <property type="protein sequence ID" value="maker-uti_cns_0001121-snap-gene-0.8-mRNA-1"/>
    <property type="gene ID" value="maker-uti_cns_0001121-snap-gene-0.8"/>
</dbReference>
<evidence type="ECO:0000256" key="1">
    <source>
        <dbReference type="SAM" id="Phobius"/>
    </source>
</evidence>
<keyword evidence="1" id="KW-0472">Membrane</keyword>
<keyword evidence="2" id="KW-1185">Reference proteome</keyword>
<evidence type="ECO:0000313" key="3">
    <source>
        <dbReference type="WBParaSite" id="maker-uti_cns_0001121-snap-gene-0.8-mRNA-1"/>
    </source>
</evidence>
<feature type="transmembrane region" description="Helical" evidence="1">
    <location>
        <begin position="140"/>
        <end position="161"/>
    </location>
</feature>
<organism evidence="2 3">
    <name type="scientific">Macrostomum lignano</name>
    <dbReference type="NCBI Taxonomy" id="282301"/>
    <lineage>
        <taxon>Eukaryota</taxon>
        <taxon>Metazoa</taxon>
        <taxon>Spiralia</taxon>
        <taxon>Lophotrochozoa</taxon>
        <taxon>Platyhelminthes</taxon>
        <taxon>Rhabditophora</taxon>
        <taxon>Macrostomorpha</taxon>
        <taxon>Macrostomida</taxon>
        <taxon>Macrostomidae</taxon>
        <taxon>Macrostomum</taxon>
    </lineage>
</organism>
<dbReference type="AlphaFoldDB" id="A0A1I8G7T3"/>
<accession>A0A1I8G7T3</accession>
<keyword evidence="1" id="KW-1133">Transmembrane helix</keyword>
<sequence>MSAKAARLSRDCEPLLDFLESSAQQRSVAMVTVSFHLACVVTLSLSLVCGIGACSTKGWRGGGLFDLGSAASETVVKAASVLGATFTGLALLLEVLLMASNTFRQSRPVKILCFAGCTAAAASLLIAIILFGVNHSAGGFSVWLLAGSAAFAIEALGFYVVHLSLGAVHSPGNRGIVQQQAGLLGELRGPTLLGAPSAVRSRCTFSSSASISSCMACFSSLTDQTHRMIQAPSLLRILCSRSTRHLASSFLLSIAAGKKLNFLFLSKCFLRSSLSDSTVHLLDPA</sequence>
<feature type="transmembrane region" description="Helical" evidence="1">
    <location>
        <begin position="79"/>
        <end position="99"/>
    </location>
</feature>
<feature type="transmembrane region" description="Helical" evidence="1">
    <location>
        <begin position="111"/>
        <end position="134"/>
    </location>
</feature>
<feature type="transmembrane region" description="Helical" evidence="1">
    <location>
        <begin position="35"/>
        <end position="59"/>
    </location>
</feature>
<dbReference type="Proteomes" id="UP000095280">
    <property type="component" value="Unplaced"/>
</dbReference>
<reference evidence="3" key="1">
    <citation type="submission" date="2016-11" db="UniProtKB">
        <authorList>
            <consortium name="WormBaseParasite"/>
        </authorList>
    </citation>
    <scope>IDENTIFICATION</scope>
</reference>
<name>A0A1I8G7T3_9PLAT</name>